<dbReference type="InterPro" id="IPR020046">
    <property type="entry name" value="5-3_exonucl_a-hlix_arch_N"/>
</dbReference>
<feature type="domain" description="5'-3' exonuclease" evidence="19">
    <location>
        <begin position="20"/>
        <end position="275"/>
    </location>
</feature>
<evidence type="ECO:0000256" key="15">
    <source>
        <dbReference type="ARBA" id="ARBA00049244"/>
    </source>
</evidence>
<keyword evidence="10 17" id="KW-0378">Hydrolase</keyword>
<evidence type="ECO:0000259" key="18">
    <source>
        <dbReference type="SMART" id="SM00474"/>
    </source>
</evidence>
<dbReference type="Pfam" id="PF01367">
    <property type="entry name" value="5_3_exonuc"/>
    <property type="match status" value="1"/>
</dbReference>
<feature type="domain" description="3'-5' exonuclease" evidence="18">
    <location>
        <begin position="340"/>
        <end position="526"/>
    </location>
</feature>
<dbReference type="FunFam" id="1.20.1060.10:FF:000001">
    <property type="entry name" value="DNA polymerase I"/>
    <property type="match status" value="1"/>
</dbReference>
<dbReference type="NCBIfam" id="NF004397">
    <property type="entry name" value="PRK05755.1"/>
    <property type="match status" value="1"/>
</dbReference>
<dbReference type="Gene3D" id="1.10.150.20">
    <property type="entry name" value="5' to 3' exonuclease, C-terminal subdomain"/>
    <property type="match status" value="2"/>
</dbReference>
<dbReference type="InterPro" id="IPR036279">
    <property type="entry name" value="5-3_exonuclease_C_sf"/>
</dbReference>
<dbReference type="InterPro" id="IPR018320">
    <property type="entry name" value="DNA_polymerase_1"/>
</dbReference>
<dbReference type="CDD" id="cd08637">
    <property type="entry name" value="DNA_pol_A_pol_I_C"/>
    <property type="match status" value="1"/>
</dbReference>
<dbReference type="NCBIfam" id="TIGR00593">
    <property type="entry name" value="pola"/>
    <property type="match status" value="1"/>
</dbReference>
<dbReference type="InterPro" id="IPR001098">
    <property type="entry name" value="DNA-dir_DNA_pol_A_palm_dom"/>
</dbReference>
<comment type="subunit">
    <text evidence="2">Single-chain monomer with multiple functions.</text>
</comment>
<evidence type="ECO:0000256" key="9">
    <source>
        <dbReference type="ARBA" id="ARBA00022763"/>
    </source>
</evidence>
<dbReference type="Gene3D" id="3.30.420.10">
    <property type="entry name" value="Ribonuclease H-like superfamily/Ribonuclease H"/>
    <property type="match status" value="1"/>
</dbReference>
<comment type="function">
    <text evidence="17">In addition to polymerase activity, this DNA polymerase exhibits 3'-5' and 5'-3' exonuclease activity.</text>
</comment>
<dbReference type="SMART" id="SM00475">
    <property type="entry name" value="53EXOc"/>
    <property type="match status" value="1"/>
</dbReference>
<evidence type="ECO:0000256" key="8">
    <source>
        <dbReference type="ARBA" id="ARBA00022722"/>
    </source>
</evidence>
<dbReference type="CDD" id="cd09859">
    <property type="entry name" value="PIN_53EXO"/>
    <property type="match status" value="1"/>
</dbReference>
<dbReference type="InterPro" id="IPR036397">
    <property type="entry name" value="RNaseH_sf"/>
</dbReference>
<dbReference type="SUPFAM" id="SSF88723">
    <property type="entry name" value="PIN domain-like"/>
    <property type="match status" value="1"/>
</dbReference>
<evidence type="ECO:0000256" key="12">
    <source>
        <dbReference type="ARBA" id="ARBA00022932"/>
    </source>
</evidence>
<dbReference type="GO" id="GO:0003887">
    <property type="term" value="F:DNA-directed DNA polymerase activity"/>
    <property type="evidence" value="ECO:0007669"/>
    <property type="project" value="UniProtKB-UniRule"/>
</dbReference>
<proteinExistence type="inferred from homology"/>
<evidence type="ECO:0000256" key="6">
    <source>
        <dbReference type="ARBA" id="ARBA00022695"/>
    </source>
</evidence>
<evidence type="ECO:0000256" key="1">
    <source>
        <dbReference type="ARBA" id="ARBA00007705"/>
    </source>
</evidence>
<keyword evidence="9 17" id="KW-0227">DNA damage</keyword>
<name>A0A4R6G396_9BURK</name>
<dbReference type="Pfam" id="PF02739">
    <property type="entry name" value="5_3_exonuc_N"/>
    <property type="match status" value="1"/>
</dbReference>
<sequence length="937" mass="103903">MSCLALSRPPSLPNYRIPMNKTLLLVDGSSYLYRAFHALPDLRGPEGAPTGAIYGMINMLRRLRKDYPTAYMACVFDAKGKTFRDDLYAEYKAQRASMPDDLARQIEPIHEAVRAMGWPILMVEGIEADDVIATLSVEAVKHGMTSVISTGDKDLAQLVNDHVTLVNTMSNEVLDREGVIAKFGVPPERIVDYLTLIGDTVDNVPGVEKVGPKTAVKWMTQYGTLDGIVEHAAEIKGVVGENLRRALDWLPQAKVLITVKTDCDLSEHMQSIEESLQQKPEDIEAMIAFFKRNGFKSWLRELTGNAESSGAATTAPTAPTGIAPQGALFGEDLPEVEKHYETVLTEADLNRWLNKINAATLTAVDTETTSLEPMQAQLVGISLCCEPGVAAYIPVAHRYQDAPAQLSRDLVLQKLRPWLEDESKAKVGQNLKYDSHIFANHGVSLRGIQHDTLLQSYVFESHRSHDMDSLALRHLNRKTITFQDVCGKGASQLCFDQVEIARATEYAAEDADITLQLHQRMFPHVSGDPGLTFIYEKVELPTAVVLQKVERNGVLIDPALLATQSNELGKRMLEIEQAAYELAGQPFNLNSPKQIGEIFFEKLKLPVVKKTPSGAPSTDEEVLQKLAEDYPLPKVLLEYRGLSKLKSTYTDKLPKMIDATTGRVHTNYAQAVAVTGRLSSNEPNLQNIPIRNAEGRRIREAFIAPAGSVIVSADYSQIELRIMAHISGDENMLRAFAEGEDIHRATAAEIFGVATTDVNSEQRRYAKVINFGLIYGMSAFGLAGNLGIERSAAQSYIEKYFYRFSGVKRYMDETRLEAKARGYVQTVFGRRLWLPEINSPNGPRRQGAERAAINAPMQGTAADLIKLAMIAVQGWLETEKLQSKMIMQVHDELVLEVPETELALVREKLPELMRNVAQLKVPLIAEVGVGKNWDEAH</sequence>
<dbReference type="Gene3D" id="3.30.70.370">
    <property type="match status" value="1"/>
</dbReference>
<dbReference type="EMBL" id="SNWF01000006">
    <property type="protein sequence ID" value="TDN88889.1"/>
    <property type="molecule type" value="Genomic_DNA"/>
</dbReference>
<protein>
    <recommendedName>
        <fullName evidence="4 16">DNA polymerase I</fullName>
        <ecNumber evidence="3 16">2.7.7.7</ecNumber>
    </recommendedName>
</protein>
<dbReference type="InterPro" id="IPR002421">
    <property type="entry name" value="5-3_exonuclease"/>
</dbReference>
<evidence type="ECO:0000256" key="3">
    <source>
        <dbReference type="ARBA" id="ARBA00012417"/>
    </source>
</evidence>
<dbReference type="FunFam" id="3.40.50.1010:FF:000001">
    <property type="entry name" value="DNA polymerase I"/>
    <property type="match status" value="1"/>
</dbReference>
<evidence type="ECO:0000256" key="4">
    <source>
        <dbReference type="ARBA" id="ARBA00020311"/>
    </source>
</evidence>
<evidence type="ECO:0000256" key="17">
    <source>
        <dbReference type="RuleBase" id="RU004460"/>
    </source>
</evidence>
<dbReference type="GO" id="GO:0003677">
    <property type="term" value="F:DNA binding"/>
    <property type="evidence" value="ECO:0007669"/>
    <property type="project" value="UniProtKB-UniRule"/>
</dbReference>
<dbReference type="GO" id="GO:0008409">
    <property type="term" value="F:5'-3' exonuclease activity"/>
    <property type="evidence" value="ECO:0007669"/>
    <property type="project" value="UniProtKB-UniRule"/>
</dbReference>
<accession>A0A4R6G396</accession>
<dbReference type="SUPFAM" id="SSF47807">
    <property type="entry name" value="5' to 3' exonuclease, C-terminal subdomain"/>
    <property type="match status" value="1"/>
</dbReference>
<evidence type="ECO:0000313" key="21">
    <source>
        <dbReference type="EMBL" id="TDN88889.1"/>
    </source>
</evidence>
<evidence type="ECO:0000256" key="13">
    <source>
        <dbReference type="ARBA" id="ARBA00023125"/>
    </source>
</evidence>
<keyword evidence="14 17" id="KW-0234">DNA repair</keyword>
<dbReference type="GO" id="GO:0006261">
    <property type="term" value="P:DNA-templated DNA replication"/>
    <property type="evidence" value="ECO:0007669"/>
    <property type="project" value="UniProtKB-UniRule"/>
</dbReference>
<dbReference type="Proteomes" id="UP000294737">
    <property type="component" value="Unassembled WGS sequence"/>
</dbReference>
<dbReference type="PROSITE" id="PS00447">
    <property type="entry name" value="DNA_POLYMERASE_A"/>
    <property type="match status" value="1"/>
</dbReference>
<evidence type="ECO:0000256" key="14">
    <source>
        <dbReference type="ARBA" id="ARBA00023204"/>
    </source>
</evidence>
<dbReference type="Pfam" id="PF00476">
    <property type="entry name" value="DNA_pol_A"/>
    <property type="match status" value="1"/>
</dbReference>
<dbReference type="SMART" id="SM00474">
    <property type="entry name" value="35EXOc"/>
    <property type="match status" value="1"/>
</dbReference>
<dbReference type="SMART" id="SM00482">
    <property type="entry name" value="POLAc"/>
    <property type="match status" value="1"/>
</dbReference>
<evidence type="ECO:0000256" key="10">
    <source>
        <dbReference type="ARBA" id="ARBA00022801"/>
    </source>
</evidence>
<gene>
    <name evidence="17" type="primary">polA</name>
    <name evidence="21" type="ORF">EV677_2476</name>
</gene>
<dbReference type="PANTHER" id="PTHR10133:SF27">
    <property type="entry name" value="DNA POLYMERASE NU"/>
    <property type="match status" value="1"/>
</dbReference>
<dbReference type="CDD" id="cd09898">
    <property type="entry name" value="H3TH_53EXO"/>
    <property type="match status" value="1"/>
</dbReference>
<dbReference type="Pfam" id="PF01612">
    <property type="entry name" value="DNA_pol_A_exo1"/>
    <property type="match status" value="1"/>
</dbReference>
<keyword evidence="13 17" id="KW-0238">DNA-binding</keyword>
<dbReference type="InterPro" id="IPR029060">
    <property type="entry name" value="PIN-like_dom_sf"/>
</dbReference>
<comment type="similarity">
    <text evidence="1 17">Belongs to the DNA polymerase type-A family.</text>
</comment>
<keyword evidence="22" id="KW-1185">Reference proteome</keyword>
<keyword evidence="6 17" id="KW-0548">Nucleotidyltransferase</keyword>
<dbReference type="PANTHER" id="PTHR10133">
    <property type="entry name" value="DNA POLYMERASE I"/>
    <property type="match status" value="1"/>
</dbReference>
<dbReference type="EC" id="2.7.7.7" evidence="3 16"/>
<evidence type="ECO:0000256" key="5">
    <source>
        <dbReference type="ARBA" id="ARBA00022679"/>
    </source>
</evidence>
<evidence type="ECO:0000256" key="16">
    <source>
        <dbReference type="NCBIfam" id="TIGR00593"/>
    </source>
</evidence>
<dbReference type="AlphaFoldDB" id="A0A4R6G396"/>
<evidence type="ECO:0000259" key="19">
    <source>
        <dbReference type="SMART" id="SM00475"/>
    </source>
</evidence>
<dbReference type="SMART" id="SM00279">
    <property type="entry name" value="HhH2"/>
    <property type="match status" value="1"/>
</dbReference>
<dbReference type="InterPro" id="IPR008918">
    <property type="entry name" value="HhH2"/>
</dbReference>
<evidence type="ECO:0000259" key="20">
    <source>
        <dbReference type="SMART" id="SM00482"/>
    </source>
</evidence>
<feature type="domain" description="DNA-directed DNA polymerase family A palm" evidence="20">
    <location>
        <begin position="695"/>
        <end position="901"/>
    </location>
</feature>
<keyword evidence="11 17" id="KW-0269">Exonuclease</keyword>
<keyword evidence="8" id="KW-0540">Nuclease</keyword>
<dbReference type="InterPro" id="IPR012337">
    <property type="entry name" value="RNaseH-like_sf"/>
</dbReference>
<dbReference type="GO" id="GO:0008408">
    <property type="term" value="F:3'-5' exonuclease activity"/>
    <property type="evidence" value="ECO:0007669"/>
    <property type="project" value="UniProtKB-UniRule"/>
</dbReference>
<dbReference type="GO" id="GO:0006302">
    <property type="term" value="P:double-strand break repair"/>
    <property type="evidence" value="ECO:0007669"/>
    <property type="project" value="TreeGrafter"/>
</dbReference>
<evidence type="ECO:0000256" key="11">
    <source>
        <dbReference type="ARBA" id="ARBA00022839"/>
    </source>
</evidence>
<dbReference type="InterPro" id="IPR043502">
    <property type="entry name" value="DNA/RNA_pol_sf"/>
</dbReference>
<keyword evidence="12 17" id="KW-0239">DNA-directed DNA polymerase</keyword>
<dbReference type="FunFam" id="1.10.150.20:FF:000002">
    <property type="entry name" value="DNA polymerase I"/>
    <property type="match status" value="1"/>
</dbReference>
<comment type="caution">
    <text evidence="21">The sequence shown here is derived from an EMBL/GenBank/DDBJ whole genome shotgun (WGS) entry which is preliminary data.</text>
</comment>
<keyword evidence="7 17" id="KW-0235">DNA replication</keyword>
<dbReference type="SUPFAM" id="SSF53098">
    <property type="entry name" value="Ribonuclease H-like"/>
    <property type="match status" value="1"/>
</dbReference>
<dbReference type="InterPro" id="IPR002562">
    <property type="entry name" value="3'-5'_exonuclease_dom"/>
</dbReference>
<dbReference type="InterPro" id="IPR002298">
    <property type="entry name" value="DNA_polymerase_A"/>
</dbReference>
<reference evidence="21 22" key="1">
    <citation type="submission" date="2019-03" db="EMBL/GenBank/DDBJ databases">
        <title>Genomic Encyclopedia of Type Strains, Phase IV (KMG-IV): sequencing the most valuable type-strain genomes for metagenomic binning, comparative biology and taxonomic classification.</title>
        <authorList>
            <person name="Goeker M."/>
        </authorList>
    </citation>
    <scope>NUCLEOTIDE SEQUENCE [LARGE SCALE GENOMIC DNA]</scope>
    <source>
        <strain evidence="21 22">DSM 18555</strain>
    </source>
</reference>
<dbReference type="Gene3D" id="3.40.50.1010">
    <property type="entry name" value="5'-nuclease"/>
    <property type="match status" value="1"/>
</dbReference>
<dbReference type="CDD" id="cd06139">
    <property type="entry name" value="DNA_polA_I_Ecoli_like_exo"/>
    <property type="match status" value="1"/>
</dbReference>
<organism evidence="21 22">
    <name type="scientific">Herminiimonas fonticola</name>
    <dbReference type="NCBI Taxonomy" id="303380"/>
    <lineage>
        <taxon>Bacteria</taxon>
        <taxon>Pseudomonadati</taxon>
        <taxon>Pseudomonadota</taxon>
        <taxon>Betaproteobacteria</taxon>
        <taxon>Burkholderiales</taxon>
        <taxon>Oxalobacteraceae</taxon>
        <taxon>Herminiimonas</taxon>
    </lineage>
</organism>
<dbReference type="Gene3D" id="1.20.1060.10">
    <property type="entry name" value="Taq DNA Polymerase, Chain T, domain 4"/>
    <property type="match status" value="1"/>
</dbReference>
<dbReference type="SUPFAM" id="SSF56672">
    <property type="entry name" value="DNA/RNA polymerases"/>
    <property type="match status" value="1"/>
</dbReference>
<evidence type="ECO:0000256" key="7">
    <source>
        <dbReference type="ARBA" id="ARBA00022705"/>
    </source>
</evidence>
<evidence type="ECO:0000256" key="2">
    <source>
        <dbReference type="ARBA" id="ARBA00011541"/>
    </source>
</evidence>
<dbReference type="InterPro" id="IPR019760">
    <property type="entry name" value="DNA-dir_DNA_pol_A_CS"/>
</dbReference>
<dbReference type="FunFam" id="3.30.420.10:FF:000026">
    <property type="entry name" value="DNA polymerase I"/>
    <property type="match status" value="1"/>
</dbReference>
<comment type="catalytic activity">
    <reaction evidence="15 17">
        <text>DNA(n) + a 2'-deoxyribonucleoside 5'-triphosphate = DNA(n+1) + diphosphate</text>
        <dbReference type="Rhea" id="RHEA:22508"/>
        <dbReference type="Rhea" id="RHEA-COMP:17339"/>
        <dbReference type="Rhea" id="RHEA-COMP:17340"/>
        <dbReference type="ChEBI" id="CHEBI:33019"/>
        <dbReference type="ChEBI" id="CHEBI:61560"/>
        <dbReference type="ChEBI" id="CHEBI:173112"/>
        <dbReference type="EC" id="2.7.7.7"/>
    </reaction>
</comment>
<evidence type="ECO:0000313" key="22">
    <source>
        <dbReference type="Proteomes" id="UP000294737"/>
    </source>
</evidence>
<keyword evidence="5 17" id="KW-0808">Transferase</keyword>
<dbReference type="InterPro" id="IPR020045">
    <property type="entry name" value="DNA_polI_H3TH"/>
</dbReference>
<dbReference type="FunFam" id="1.10.150.20:FF:000003">
    <property type="entry name" value="DNA polymerase I"/>
    <property type="match status" value="1"/>
</dbReference>
<dbReference type="PRINTS" id="PR00868">
    <property type="entry name" value="DNAPOLI"/>
</dbReference>